<keyword evidence="3" id="KW-1185">Reference proteome</keyword>
<protein>
    <recommendedName>
        <fullName evidence="4">Coiled-coil SMC6 And NSE5 INteracting (CANIN) domain-containing protein</fullName>
    </recommendedName>
</protein>
<reference evidence="2 3" key="1">
    <citation type="submission" date="2017-11" db="EMBL/GenBank/DDBJ databases">
        <title>De-novo sequencing of pomegranate (Punica granatum L.) genome.</title>
        <authorList>
            <person name="Akparov Z."/>
            <person name="Amiraslanov A."/>
            <person name="Hajiyeva S."/>
            <person name="Abbasov M."/>
            <person name="Kaur K."/>
            <person name="Hamwieh A."/>
            <person name="Solovyev V."/>
            <person name="Salamov A."/>
            <person name="Braich B."/>
            <person name="Kosarev P."/>
            <person name="Mahmoud A."/>
            <person name="Hajiyev E."/>
            <person name="Babayeva S."/>
            <person name="Izzatullayeva V."/>
            <person name="Mammadov A."/>
            <person name="Mammadov A."/>
            <person name="Sharifova S."/>
            <person name="Ojaghi J."/>
            <person name="Eynullazada K."/>
            <person name="Bayramov B."/>
            <person name="Abdulazimova A."/>
            <person name="Shahmuradov I."/>
        </authorList>
    </citation>
    <scope>NUCLEOTIDE SEQUENCE [LARGE SCALE GENOMIC DNA]</scope>
    <source>
        <strain evidence="3">cv. AG2017</strain>
        <tissue evidence="2">Leaf</tissue>
    </source>
</reference>
<feature type="region of interest" description="Disordered" evidence="1">
    <location>
        <begin position="80"/>
        <end position="103"/>
    </location>
</feature>
<gene>
    <name evidence="2" type="ORF">CRG98_015020</name>
</gene>
<accession>A0A2I0K7R5</accession>
<comment type="caution">
    <text evidence="2">The sequence shown here is derived from an EMBL/GenBank/DDBJ whole genome shotgun (WGS) entry which is preliminary data.</text>
</comment>
<dbReference type="PANTHER" id="PTHR37212:SF2">
    <property type="entry name" value="ACTIN PROTEIN 2_3 COMPLEX SUBUNIT-LIKE PROTEIN"/>
    <property type="match status" value="1"/>
</dbReference>
<organism evidence="2 3">
    <name type="scientific">Punica granatum</name>
    <name type="common">Pomegranate</name>
    <dbReference type="NCBI Taxonomy" id="22663"/>
    <lineage>
        <taxon>Eukaryota</taxon>
        <taxon>Viridiplantae</taxon>
        <taxon>Streptophyta</taxon>
        <taxon>Embryophyta</taxon>
        <taxon>Tracheophyta</taxon>
        <taxon>Spermatophyta</taxon>
        <taxon>Magnoliopsida</taxon>
        <taxon>eudicotyledons</taxon>
        <taxon>Gunneridae</taxon>
        <taxon>Pentapetalae</taxon>
        <taxon>rosids</taxon>
        <taxon>malvids</taxon>
        <taxon>Myrtales</taxon>
        <taxon>Lythraceae</taxon>
        <taxon>Punica</taxon>
    </lineage>
</organism>
<proteinExistence type="predicted"/>
<dbReference type="PANTHER" id="PTHR37212">
    <property type="entry name" value="ACTIN PROTEIN 2/3 COMPLEX SUBUNIT-LIKE PROTEIN"/>
    <property type="match status" value="1"/>
</dbReference>
<feature type="non-terminal residue" evidence="2">
    <location>
        <position position="1"/>
    </location>
</feature>
<dbReference type="Proteomes" id="UP000233551">
    <property type="component" value="Unassembled WGS sequence"/>
</dbReference>
<evidence type="ECO:0000313" key="3">
    <source>
        <dbReference type="Proteomes" id="UP000233551"/>
    </source>
</evidence>
<evidence type="ECO:0000256" key="1">
    <source>
        <dbReference type="SAM" id="MobiDB-lite"/>
    </source>
</evidence>
<dbReference type="EMBL" id="PGOL01000803">
    <property type="protein sequence ID" value="PKI64588.1"/>
    <property type="molecule type" value="Genomic_DNA"/>
</dbReference>
<evidence type="ECO:0008006" key="4">
    <source>
        <dbReference type="Google" id="ProtNLM"/>
    </source>
</evidence>
<evidence type="ECO:0000313" key="2">
    <source>
        <dbReference type="EMBL" id="PKI64588.1"/>
    </source>
</evidence>
<sequence length="491" mass="56307">LALSLRLSGNTGRILHRQFSTGNFSPTSSLRRRKTSMSSRLDFELDDPLVNTHVPAKRRKKVIGLDDLLADHYKEEGKRIEVKSKRKKPQNNDSSDDEDNTKEAHLSTALDRYHKQMQDMGSDDEVTNWGLRVFGTQKNPPDSDFSELRSCELLQSFYDNNLDSLVGLNREEGDAFLEGLLVNGWLLKLVTTQNHVEAVVAKWTFNLMMFSSRGQLRTRACSFWCDIFSLENEDDTSYFKIDWVPNYSELRRALDIYGYTHDLSSNSTFSCADSQHVGPSQNIRTWIKFVTASCQVRSKRPMFSSAEAEELIEVIVSLFLDRQLEGLSASLYKCMLATISYFTDEEWNISCEKVAKSIANRVPRDLNCLRAVECISGVDPRSKSLRSKVAYQILTAYLDFQIASDEEILNTLISIKVDERSCDLFKVYIYLILTENWLLWGSKLDDKPVICEMWRVLLRNCSCLIPSTDLRSYALKIRDRASYLLHCSSIN</sequence>
<name>A0A2I0K7R5_PUNGR</name>
<dbReference type="AlphaFoldDB" id="A0A2I0K7R5"/>
<dbReference type="STRING" id="22663.A0A2I0K7R5"/>